<protein>
    <recommendedName>
        <fullName evidence="3">Aminoglycoside phosphotransferase domain-containing protein</fullName>
    </recommendedName>
</protein>
<dbReference type="InterPro" id="IPR011009">
    <property type="entry name" value="Kinase-like_dom_sf"/>
</dbReference>
<reference evidence="1 2" key="1">
    <citation type="journal article" date="2011" name="J. Bacteriol.">
        <title>Genome sequence of Chthoniobacter flavus Ellin428, an aerobic heterotrophic soil bacterium.</title>
        <authorList>
            <person name="Kant R."/>
            <person name="van Passel M.W."/>
            <person name="Palva A."/>
            <person name="Lucas S."/>
            <person name="Lapidus A."/>
            <person name="Glavina Del Rio T."/>
            <person name="Dalin E."/>
            <person name="Tice H."/>
            <person name="Bruce D."/>
            <person name="Goodwin L."/>
            <person name="Pitluck S."/>
            <person name="Larimer F.W."/>
            <person name="Land M.L."/>
            <person name="Hauser L."/>
            <person name="Sangwan P."/>
            <person name="de Vos W.M."/>
            <person name="Janssen P.H."/>
            <person name="Smidt H."/>
        </authorList>
    </citation>
    <scope>NUCLEOTIDE SEQUENCE [LARGE SCALE GENOMIC DNA]</scope>
    <source>
        <strain evidence="1 2">Ellin428</strain>
    </source>
</reference>
<dbReference type="Proteomes" id="UP000005824">
    <property type="component" value="Unassembled WGS sequence"/>
</dbReference>
<keyword evidence="2" id="KW-1185">Reference proteome</keyword>
<dbReference type="InParanoid" id="B4CTS7"/>
<evidence type="ECO:0000313" key="2">
    <source>
        <dbReference type="Proteomes" id="UP000005824"/>
    </source>
</evidence>
<sequence length="359" mass="39462">MSDWRDLFSTPAAVESGRKWSFRVLRRHGHDLLVLPLQCQAAARAMTLYAAQTRFARWGKALVQAALSLGLPMPLPRVDLTIAKTDPLFGWLQEMTGDAESPVFAILAGNPSTPGRRFIMLAFHDAEPVLVAKVGIDPEGRALVDREALFLKRVAHRLPHVSPLRGAKSTEAFSGLALEFIDGRSPAADDRAGLCRVLRSWLDETHPTPLEALESWKRLAARPSAQAVVKHLVGRTVAPALFHGDFTPWNVRAEKTSGRWTVIDWERGEAAGVPGWDWFHWVIHVSLLVQRGDAAAILAQLNATLQSADFRAYAQAAGITGLERALLAGYLVYLHDFIAPPEIQDKIACLRDAVMANAV</sequence>
<dbReference type="AlphaFoldDB" id="B4CTS7"/>
<organism evidence="1 2">
    <name type="scientific">Chthoniobacter flavus Ellin428</name>
    <dbReference type="NCBI Taxonomy" id="497964"/>
    <lineage>
        <taxon>Bacteria</taxon>
        <taxon>Pseudomonadati</taxon>
        <taxon>Verrucomicrobiota</taxon>
        <taxon>Spartobacteria</taxon>
        <taxon>Chthoniobacterales</taxon>
        <taxon>Chthoniobacteraceae</taxon>
        <taxon>Chthoniobacter</taxon>
    </lineage>
</organism>
<dbReference type="RefSeq" id="WP_006977417.1">
    <property type="nucleotide sequence ID" value="NZ_ABVL01000001.1"/>
</dbReference>
<comment type="caution">
    <text evidence="1">The sequence shown here is derived from an EMBL/GenBank/DDBJ whole genome shotgun (WGS) entry which is preliminary data.</text>
</comment>
<dbReference type="STRING" id="497964.CfE428DRAFT_0090"/>
<evidence type="ECO:0000313" key="1">
    <source>
        <dbReference type="EMBL" id="EDY21965.1"/>
    </source>
</evidence>
<evidence type="ECO:0008006" key="3">
    <source>
        <dbReference type="Google" id="ProtNLM"/>
    </source>
</evidence>
<proteinExistence type="predicted"/>
<name>B4CTS7_9BACT</name>
<dbReference type="EMBL" id="ABVL01000001">
    <property type="protein sequence ID" value="EDY21965.1"/>
    <property type="molecule type" value="Genomic_DNA"/>
</dbReference>
<dbReference type="Gene3D" id="3.90.1200.10">
    <property type="match status" value="1"/>
</dbReference>
<accession>B4CTS7</accession>
<gene>
    <name evidence="1" type="ORF">CfE428DRAFT_0090</name>
</gene>
<dbReference type="SUPFAM" id="SSF56112">
    <property type="entry name" value="Protein kinase-like (PK-like)"/>
    <property type="match status" value="1"/>
</dbReference>